<dbReference type="NCBIfam" id="NF033681">
    <property type="entry name" value="ExeM_NucH_DNase"/>
    <property type="match status" value="1"/>
</dbReference>
<name>A0ABT5YCF7_9GAMM</name>
<proteinExistence type="predicted"/>
<feature type="region of interest" description="Disordered" evidence="1">
    <location>
        <begin position="434"/>
        <end position="454"/>
    </location>
</feature>
<dbReference type="PANTHER" id="PTHR42834">
    <property type="entry name" value="ENDONUCLEASE/EXONUCLEASE/PHOSPHATASE FAMILY PROTEIN (AFU_ORTHOLOGUE AFUA_3G09210)"/>
    <property type="match status" value="1"/>
</dbReference>
<dbReference type="InterPro" id="IPR036691">
    <property type="entry name" value="Endo/exonu/phosph_ase_sf"/>
</dbReference>
<evidence type="ECO:0000313" key="4">
    <source>
        <dbReference type="EMBL" id="MDF0751367.1"/>
    </source>
</evidence>
<evidence type="ECO:0000313" key="5">
    <source>
        <dbReference type="Proteomes" id="UP001143391"/>
    </source>
</evidence>
<keyword evidence="5" id="KW-1185">Reference proteome</keyword>
<organism evidence="4 5">
    <name type="scientific">Marinobacter iranensis</name>
    <dbReference type="NCBI Taxonomy" id="2962607"/>
    <lineage>
        <taxon>Bacteria</taxon>
        <taxon>Pseudomonadati</taxon>
        <taxon>Pseudomonadota</taxon>
        <taxon>Gammaproteobacteria</taxon>
        <taxon>Pseudomonadales</taxon>
        <taxon>Marinobacteraceae</taxon>
        <taxon>Marinobacter</taxon>
    </lineage>
</organism>
<protein>
    <submittedName>
        <fullName evidence="4">ExeM/NucH family extracellular endonuclease</fullName>
    </submittedName>
</protein>
<dbReference type="GO" id="GO:0004519">
    <property type="term" value="F:endonuclease activity"/>
    <property type="evidence" value="ECO:0007669"/>
    <property type="project" value="UniProtKB-KW"/>
</dbReference>
<dbReference type="SUPFAM" id="SSF56219">
    <property type="entry name" value="DNase I-like"/>
    <property type="match status" value="1"/>
</dbReference>
<feature type="chain" id="PRO_5046076147" evidence="2">
    <location>
        <begin position="25"/>
        <end position="588"/>
    </location>
</feature>
<keyword evidence="4" id="KW-0378">Hydrolase</keyword>
<sequence length="588" mass="63879">MTTTNTSAPWPYVLALALWLPATAAGSCGAEAVPVSRIQGTGDSSTLVNQTVTVEGIITMDARHKGGFRGFYLQQADNETDNNPATSEALFVYTNRSRGLPGERVRVSGRVKEFHGLTELTDVSVIVSCGHAQLPDPVPVTLPWQDEQRPEHLENMRVVVNGELTVIDHYNLARYGELTLAASTQTIATEILEPGPAAEALHREQEHNRLVLDDGKGARNPQPVPWPGPELSADNPVRAGDRVSGLAGVLDFRFDAWRLQPQSTPEFTSANRRPEPPMRSERATLRVVTLNLGNFFNGDGGGKGFPALRGARSQSQFAEQKARLVAAMKAPDPDIIAVTEVENDGYHDNSAIAELAKALGERWRYVETHGNTGSDAIRTDLLYRSDRVATEGPASRLTSSPFNRHGRPPVAQVFRHNNSDQTLRIIVPHLKSKSCRGAKGPNRDQNDGQGCYSHSREQATGAIIRWADSLPDTGNLAGTLITGDMNSYARETALQLMASAGYTNAVRQFHDCNPSNCSQTSYRFHGRSGTLDYSLVSEGLAARLVGAATWSINADEPRALGYKGPIPVPGNQPWRSSDHDPVVTDFAL</sequence>
<comment type="caution">
    <text evidence="4">The sequence shown here is derived from an EMBL/GenBank/DDBJ whole genome shotgun (WGS) entry which is preliminary data.</text>
</comment>
<dbReference type="InterPro" id="IPR047971">
    <property type="entry name" value="ExeM-like"/>
</dbReference>
<dbReference type="Pfam" id="PF03372">
    <property type="entry name" value="Exo_endo_phos"/>
    <property type="match status" value="1"/>
</dbReference>
<accession>A0ABT5YCF7</accession>
<keyword evidence="4" id="KW-0540">Nuclease</keyword>
<dbReference type="PANTHER" id="PTHR42834:SF1">
    <property type="entry name" value="ENDONUCLEASE_EXONUCLEASE_PHOSPHATASE FAMILY PROTEIN (AFU_ORTHOLOGUE AFUA_3G09210)"/>
    <property type="match status" value="1"/>
</dbReference>
<dbReference type="InterPro" id="IPR005135">
    <property type="entry name" value="Endo/exonuclease/phosphatase"/>
</dbReference>
<dbReference type="EMBL" id="JANCMW010000009">
    <property type="protein sequence ID" value="MDF0751367.1"/>
    <property type="molecule type" value="Genomic_DNA"/>
</dbReference>
<dbReference type="CDD" id="cd04486">
    <property type="entry name" value="YhcR_OBF_like"/>
    <property type="match status" value="1"/>
</dbReference>
<feature type="domain" description="Endonuclease/exonuclease/phosphatase" evidence="3">
    <location>
        <begin position="295"/>
        <end position="579"/>
    </location>
</feature>
<evidence type="ECO:0000256" key="2">
    <source>
        <dbReference type="SAM" id="SignalP"/>
    </source>
</evidence>
<keyword evidence="4" id="KW-0255">Endonuclease</keyword>
<dbReference type="Gene3D" id="3.60.10.10">
    <property type="entry name" value="Endonuclease/exonuclease/phosphatase"/>
    <property type="match status" value="1"/>
</dbReference>
<reference evidence="4" key="1">
    <citation type="submission" date="2022-07" db="EMBL/GenBank/DDBJ databases">
        <title>Marinobacter iranensis a new bacterium isolate from a hipersaline lake in Iran.</title>
        <authorList>
            <person name="Mohammad A.M.A."/>
            <person name="Cristina S.-P."/>
            <person name="Antonio V."/>
        </authorList>
    </citation>
    <scope>NUCLEOTIDE SEQUENCE</scope>
    <source>
        <strain evidence="4">71-i</strain>
    </source>
</reference>
<gene>
    <name evidence="4" type="ORF">NLU14_14165</name>
</gene>
<evidence type="ECO:0000256" key="1">
    <source>
        <dbReference type="SAM" id="MobiDB-lite"/>
    </source>
</evidence>
<keyword evidence="2" id="KW-0732">Signal</keyword>
<feature type="signal peptide" evidence="2">
    <location>
        <begin position="1"/>
        <end position="24"/>
    </location>
</feature>
<evidence type="ECO:0000259" key="3">
    <source>
        <dbReference type="Pfam" id="PF03372"/>
    </source>
</evidence>
<dbReference type="Proteomes" id="UP001143391">
    <property type="component" value="Unassembled WGS sequence"/>
</dbReference>
<dbReference type="RefSeq" id="WP_275707586.1">
    <property type="nucleotide sequence ID" value="NZ_JANCMW010000009.1"/>
</dbReference>